<dbReference type="AlphaFoldDB" id="A0A8S1L8Y3"/>
<gene>
    <name evidence="1" type="ORF">PSON_ATCC_30995.1.T0190034</name>
</gene>
<comment type="caution">
    <text evidence="1">The sequence shown here is derived from an EMBL/GenBank/DDBJ whole genome shotgun (WGS) entry which is preliminary data.</text>
</comment>
<evidence type="ECO:0000313" key="1">
    <source>
        <dbReference type="EMBL" id="CAD8064278.1"/>
    </source>
</evidence>
<keyword evidence="2" id="KW-1185">Reference proteome</keyword>
<dbReference type="EMBL" id="CAJJDN010000019">
    <property type="protein sequence ID" value="CAD8064278.1"/>
    <property type="molecule type" value="Genomic_DNA"/>
</dbReference>
<evidence type="ECO:0000313" key="2">
    <source>
        <dbReference type="Proteomes" id="UP000692954"/>
    </source>
</evidence>
<reference evidence="1" key="1">
    <citation type="submission" date="2021-01" db="EMBL/GenBank/DDBJ databases">
        <authorList>
            <consortium name="Genoscope - CEA"/>
            <person name="William W."/>
        </authorList>
    </citation>
    <scope>NUCLEOTIDE SEQUENCE</scope>
</reference>
<sequence>MNLVDQIQRQFQELSKIFLNCLFEVSINLDQNNRQLLRLEQIIKQAAIDILEEFQLQKEINQQDQNIKPNKQLIQIKIKRRVETQNQDISTKQDNCKSLQNQSFFEDSKIEQLTPQITIKQPFGQACFICQNNNCLKQQNSKIIDDNHYFYHIDCFTKAKFNNLSVDKMAEIYKTKICKICDKNGAFYQCENCELWYHYFCMSQQYQNKKDIIDCPCKPIDIFQAQDIELQAEDFILNKKKIKLDHISQNTDLFSDISFKNELKLM</sequence>
<name>A0A8S1L8Y3_9CILI</name>
<accession>A0A8S1L8Y3</accession>
<organism evidence="1 2">
    <name type="scientific">Paramecium sonneborni</name>
    <dbReference type="NCBI Taxonomy" id="65129"/>
    <lineage>
        <taxon>Eukaryota</taxon>
        <taxon>Sar</taxon>
        <taxon>Alveolata</taxon>
        <taxon>Ciliophora</taxon>
        <taxon>Intramacronucleata</taxon>
        <taxon>Oligohymenophorea</taxon>
        <taxon>Peniculida</taxon>
        <taxon>Parameciidae</taxon>
        <taxon>Paramecium</taxon>
    </lineage>
</organism>
<dbReference type="Proteomes" id="UP000692954">
    <property type="component" value="Unassembled WGS sequence"/>
</dbReference>
<dbReference type="OrthoDB" id="306753at2759"/>
<proteinExistence type="predicted"/>
<protein>
    <submittedName>
        <fullName evidence="1">Uncharacterized protein</fullName>
    </submittedName>
</protein>